<reference evidence="1 2" key="1">
    <citation type="submission" date="2016-03" db="EMBL/GenBank/DDBJ databases">
        <title>Comparative genomics of the ectomycorrhizal sister species Rhizopogon vinicolor and Rhizopogon vesiculosus (Basidiomycota: Boletales) reveals a divergence of the mating type B locus.</title>
        <authorList>
            <person name="Mujic A.B."/>
            <person name="Kuo A."/>
            <person name="Tritt A."/>
            <person name="Lipzen A."/>
            <person name="Chen C."/>
            <person name="Johnson J."/>
            <person name="Sharma A."/>
            <person name="Barry K."/>
            <person name="Grigoriev I.V."/>
            <person name="Spatafora J.W."/>
        </authorList>
    </citation>
    <scope>NUCLEOTIDE SEQUENCE [LARGE SCALE GENOMIC DNA]</scope>
    <source>
        <strain evidence="1 2">AM-OR11-056</strain>
    </source>
</reference>
<name>A0A1J8Q9F5_9AGAM</name>
<keyword evidence="2" id="KW-1185">Reference proteome</keyword>
<dbReference type="EMBL" id="LVVM01001563">
    <property type="protein sequence ID" value="OJA18294.1"/>
    <property type="molecule type" value="Genomic_DNA"/>
</dbReference>
<sequence length="91" mass="10943">MSGVPEEEKRAYVGNSKETGFFGGYKPRQFWHIDSGVFDQQENYNWRHIDKVMHPEALRPFLPDVRAFMHHNHYNILHEICRHVIRLVILR</sequence>
<evidence type="ECO:0000313" key="2">
    <source>
        <dbReference type="Proteomes" id="UP000183567"/>
    </source>
</evidence>
<gene>
    <name evidence="1" type="ORF">AZE42_05887</name>
</gene>
<dbReference type="AlphaFoldDB" id="A0A1J8Q9F5"/>
<dbReference type="STRING" id="180088.A0A1J8Q9F5"/>
<organism evidence="1 2">
    <name type="scientific">Rhizopogon vesiculosus</name>
    <dbReference type="NCBI Taxonomy" id="180088"/>
    <lineage>
        <taxon>Eukaryota</taxon>
        <taxon>Fungi</taxon>
        <taxon>Dikarya</taxon>
        <taxon>Basidiomycota</taxon>
        <taxon>Agaricomycotina</taxon>
        <taxon>Agaricomycetes</taxon>
        <taxon>Agaricomycetidae</taxon>
        <taxon>Boletales</taxon>
        <taxon>Suillineae</taxon>
        <taxon>Rhizopogonaceae</taxon>
        <taxon>Rhizopogon</taxon>
    </lineage>
</organism>
<dbReference type="OrthoDB" id="406156at2759"/>
<evidence type="ECO:0000313" key="1">
    <source>
        <dbReference type="EMBL" id="OJA18294.1"/>
    </source>
</evidence>
<proteinExistence type="predicted"/>
<protein>
    <submittedName>
        <fullName evidence="1">Uncharacterized protein</fullName>
    </submittedName>
</protein>
<dbReference type="Proteomes" id="UP000183567">
    <property type="component" value="Unassembled WGS sequence"/>
</dbReference>
<accession>A0A1J8Q9F5</accession>
<comment type="caution">
    <text evidence="1">The sequence shown here is derived from an EMBL/GenBank/DDBJ whole genome shotgun (WGS) entry which is preliminary data.</text>
</comment>